<gene>
    <name evidence="2" type="ORF">SCWH03_19460</name>
</gene>
<feature type="transmembrane region" description="Helical" evidence="1">
    <location>
        <begin position="206"/>
        <end position="223"/>
    </location>
</feature>
<feature type="transmembrane region" description="Helical" evidence="1">
    <location>
        <begin position="27"/>
        <end position="48"/>
    </location>
</feature>
<evidence type="ECO:0000313" key="3">
    <source>
        <dbReference type="Proteomes" id="UP000484988"/>
    </source>
</evidence>
<proteinExistence type="predicted"/>
<name>A0A6A0AUY0_9ACTN</name>
<protein>
    <submittedName>
        <fullName evidence="2">Uncharacterized protein</fullName>
    </submittedName>
</protein>
<evidence type="ECO:0000256" key="1">
    <source>
        <dbReference type="SAM" id="Phobius"/>
    </source>
</evidence>
<comment type="caution">
    <text evidence="2">The sequence shown here is derived from an EMBL/GenBank/DDBJ whole genome shotgun (WGS) entry which is preliminary data.</text>
</comment>
<organism evidence="2 3">
    <name type="scientific">Streptomyces pacificus</name>
    <dbReference type="NCBI Taxonomy" id="2705029"/>
    <lineage>
        <taxon>Bacteria</taxon>
        <taxon>Bacillati</taxon>
        <taxon>Actinomycetota</taxon>
        <taxon>Actinomycetes</taxon>
        <taxon>Kitasatosporales</taxon>
        <taxon>Streptomycetaceae</taxon>
        <taxon>Streptomyces</taxon>
    </lineage>
</organism>
<feature type="transmembrane region" description="Helical" evidence="1">
    <location>
        <begin position="110"/>
        <end position="132"/>
    </location>
</feature>
<accession>A0A6A0AUY0</accession>
<keyword evidence="1" id="KW-0472">Membrane</keyword>
<reference evidence="2 3" key="1">
    <citation type="submission" date="2020-02" db="EMBL/GenBank/DDBJ databases">
        <title>Whole Genome Shotgun Sequence of Streptomyces sp. strain CWH03.</title>
        <authorList>
            <person name="Dohra H."/>
            <person name="Kodani S."/>
            <person name="Yamamura H."/>
        </authorList>
    </citation>
    <scope>NUCLEOTIDE SEQUENCE [LARGE SCALE GENOMIC DNA]</scope>
    <source>
        <strain evidence="2 3">CWH03</strain>
    </source>
</reference>
<feature type="transmembrane region" description="Helical" evidence="1">
    <location>
        <begin position="235"/>
        <end position="252"/>
    </location>
</feature>
<keyword evidence="1" id="KW-0812">Transmembrane</keyword>
<evidence type="ECO:0000313" key="2">
    <source>
        <dbReference type="EMBL" id="GFH35724.1"/>
    </source>
</evidence>
<feature type="transmembrane region" description="Helical" evidence="1">
    <location>
        <begin position="285"/>
        <end position="305"/>
    </location>
</feature>
<dbReference type="RefSeq" id="WP_173263678.1">
    <property type="nucleotide sequence ID" value="NZ_BLLG01000004.1"/>
</dbReference>
<dbReference type="AlphaFoldDB" id="A0A6A0AUY0"/>
<dbReference type="Proteomes" id="UP000484988">
    <property type="component" value="Unassembled WGS sequence"/>
</dbReference>
<feature type="transmembrane region" description="Helical" evidence="1">
    <location>
        <begin position="153"/>
        <end position="186"/>
    </location>
</feature>
<sequence>MTVSKTRTWPITRTVRADLRYQWASRYFLYTLVCFMAVASAFAVGAYATAHSAVNSLRQEWAFLHQDGGYTFERAIGRGSDPTDDPLKETWESAGQAVANLHPFQGTVNLLQVLCFVIGPLVFFTYGAIAPTRDTHYKTLKFRAVREGPRRLFLSQAVTLTAAVTALTAAAFVATLLTSTALHLAVNGRVDTRLLEVPGDLSPADTLPTLAMTLTTGVVFALLGMSAALIVRRPLYVLPVFLVGFFLVPILGRFDPRNLLMAIAYPHLEFVGGFIPPAPAPVSELAAAALLTVGTAVVLAITYAVHSRRSLCTT</sequence>
<keyword evidence="3" id="KW-1185">Reference proteome</keyword>
<keyword evidence="1" id="KW-1133">Transmembrane helix</keyword>
<dbReference type="EMBL" id="BLLG01000004">
    <property type="protein sequence ID" value="GFH35724.1"/>
    <property type="molecule type" value="Genomic_DNA"/>
</dbReference>